<dbReference type="EMBL" id="QGNW01002225">
    <property type="protein sequence ID" value="RVW22633.1"/>
    <property type="molecule type" value="Genomic_DNA"/>
</dbReference>
<evidence type="ECO:0000256" key="1">
    <source>
        <dbReference type="SAM" id="MobiDB-lite"/>
    </source>
</evidence>
<feature type="compositionally biased region" description="Polar residues" evidence="1">
    <location>
        <begin position="134"/>
        <end position="171"/>
    </location>
</feature>
<gene>
    <name evidence="2" type="ORF">CK203_102058</name>
</gene>
<protein>
    <submittedName>
        <fullName evidence="2">Uncharacterized protein</fullName>
    </submittedName>
</protein>
<feature type="region of interest" description="Disordered" evidence="1">
    <location>
        <begin position="78"/>
        <end position="206"/>
    </location>
</feature>
<reference evidence="2 3" key="1">
    <citation type="journal article" date="2018" name="PLoS Genet.">
        <title>Population sequencing reveals clonal diversity and ancestral inbreeding in the grapevine cultivar Chardonnay.</title>
        <authorList>
            <person name="Roach M.J."/>
            <person name="Johnson D.L."/>
            <person name="Bohlmann J."/>
            <person name="van Vuuren H.J."/>
            <person name="Jones S.J."/>
            <person name="Pretorius I.S."/>
            <person name="Schmidt S.A."/>
            <person name="Borneman A.R."/>
        </authorList>
    </citation>
    <scope>NUCLEOTIDE SEQUENCE [LARGE SCALE GENOMIC DNA]</scope>
    <source>
        <strain evidence="3">cv. Chardonnay</strain>
        <tissue evidence="2">Leaf</tissue>
    </source>
</reference>
<dbReference type="Proteomes" id="UP000288805">
    <property type="component" value="Unassembled WGS sequence"/>
</dbReference>
<proteinExistence type="predicted"/>
<feature type="region of interest" description="Disordered" evidence="1">
    <location>
        <begin position="1"/>
        <end position="66"/>
    </location>
</feature>
<organism evidence="2 3">
    <name type="scientific">Vitis vinifera</name>
    <name type="common">Grape</name>
    <dbReference type="NCBI Taxonomy" id="29760"/>
    <lineage>
        <taxon>Eukaryota</taxon>
        <taxon>Viridiplantae</taxon>
        <taxon>Streptophyta</taxon>
        <taxon>Embryophyta</taxon>
        <taxon>Tracheophyta</taxon>
        <taxon>Spermatophyta</taxon>
        <taxon>Magnoliopsida</taxon>
        <taxon>eudicotyledons</taxon>
        <taxon>Gunneridae</taxon>
        <taxon>Pentapetalae</taxon>
        <taxon>rosids</taxon>
        <taxon>Vitales</taxon>
        <taxon>Vitaceae</taxon>
        <taxon>Viteae</taxon>
        <taxon>Vitis</taxon>
    </lineage>
</organism>
<dbReference type="AlphaFoldDB" id="A0A438CHD5"/>
<sequence length="385" mass="41204">MAPRKKPSSKSNQNQPNSQPSKFGIQHFFLRHSQSSTSRPNDAVCTPGPNPPSQSAPPLQNPTAACPENVLISATAARSNAVSAPKPPPLESGLALQNPKTAPSLGIADENDAVSASGNPRKALNLDSTDPKNGLSTSQNPSNAGRIESVSNFGNALNSGTADSNNAVSTRKNPRNAFPSASTSNSRKTDPNNPSQSTPPGNIPAMAVDVEENPSQVSPEVSKSMALKRFKFSPGMLIKQSQDDGSDEVTWKISPVNERLQAMTKKHGPEVMRVLGDASRLISLNFRQCSQNKTSPDSEGKLEKWLCSPTMKASEKSVVFSNRVSLKKVKLGQVMDSNGNEIDMTDPGVNIDGVDCKLVSDQMGLRQHKKIPRFLSCDQHQFGNV</sequence>
<comment type="caution">
    <text evidence="2">The sequence shown here is derived from an EMBL/GenBank/DDBJ whole genome shotgun (WGS) entry which is preliminary data.</text>
</comment>
<accession>A0A438CHD5</accession>
<feature type="compositionally biased region" description="Polar residues" evidence="1">
    <location>
        <begin position="179"/>
        <end position="200"/>
    </location>
</feature>
<feature type="compositionally biased region" description="Low complexity" evidence="1">
    <location>
        <begin position="9"/>
        <end position="22"/>
    </location>
</feature>
<name>A0A438CHD5_VITVI</name>
<evidence type="ECO:0000313" key="2">
    <source>
        <dbReference type="EMBL" id="RVW22633.1"/>
    </source>
</evidence>
<evidence type="ECO:0000313" key="3">
    <source>
        <dbReference type="Proteomes" id="UP000288805"/>
    </source>
</evidence>